<proteinExistence type="predicted"/>
<dbReference type="OrthoDB" id="8195351at2759"/>
<dbReference type="PANTHER" id="PTHR46060">
    <property type="entry name" value="MARINER MOS1 TRANSPOSASE-LIKE PROTEIN"/>
    <property type="match status" value="1"/>
</dbReference>
<accession>A0A8B8FS33</accession>
<keyword evidence="2" id="KW-1185">Reference proteome</keyword>
<dbReference type="Pfam" id="PF17906">
    <property type="entry name" value="HTH_48"/>
    <property type="match status" value="1"/>
</dbReference>
<dbReference type="RefSeq" id="XP_025413286.1">
    <property type="nucleotide sequence ID" value="XM_025557501.1"/>
</dbReference>
<dbReference type="InterPro" id="IPR041426">
    <property type="entry name" value="Mos1_HTH"/>
</dbReference>
<dbReference type="PANTHER" id="PTHR46060:SF3">
    <property type="entry name" value="PROTEIN GVQW3"/>
    <property type="match status" value="1"/>
</dbReference>
<dbReference type="Gene3D" id="1.10.10.1450">
    <property type="match status" value="1"/>
</dbReference>
<protein>
    <submittedName>
        <fullName evidence="3">Protein GVQW3-like</fullName>
    </submittedName>
</protein>
<dbReference type="InterPro" id="IPR052709">
    <property type="entry name" value="Transposase-MT_Hybrid"/>
</dbReference>
<gene>
    <name evidence="3" type="primary">LOC112685569</name>
</gene>
<evidence type="ECO:0000313" key="3">
    <source>
        <dbReference type="RefSeq" id="XP_025413286.1"/>
    </source>
</evidence>
<feature type="domain" description="Mos1 transposase HTH" evidence="1">
    <location>
        <begin position="9"/>
        <end position="53"/>
    </location>
</feature>
<reference evidence="3" key="1">
    <citation type="submission" date="2025-08" db="UniProtKB">
        <authorList>
            <consortium name="RefSeq"/>
        </authorList>
    </citation>
    <scope>IDENTIFICATION</scope>
    <source>
        <tissue evidence="3">Whole body</tissue>
    </source>
</reference>
<evidence type="ECO:0000313" key="2">
    <source>
        <dbReference type="Proteomes" id="UP000694846"/>
    </source>
</evidence>
<name>A0A8B8FS33_9HEMI</name>
<dbReference type="AlphaFoldDB" id="A0A8B8FS33"/>
<dbReference type="Proteomes" id="UP000694846">
    <property type="component" value="Unplaced"/>
</dbReference>
<organism evidence="2 3">
    <name type="scientific">Sipha flava</name>
    <name type="common">yellow sugarcane aphid</name>
    <dbReference type="NCBI Taxonomy" id="143950"/>
    <lineage>
        <taxon>Eukaryota</taxon>
        <taxon>Metazoa</taxon>
        <taxon>Ecdysozoa</taxon>
        <taxon>Arthropoda</taxon>
        <taxon>Hexapoda</taxon>
        <taxon>Insecta</taxon>
        <taxon>Pterygota</taxon>
        <taxon>Neoptera</taxon>
        <taxon>Paraneoptera</taxon>
        <taxon>Hemiptera</taxon>
        <taxon>Sternorrhyncha</taxon>
        <taxon>Aphidomorpha</taxon>
        <taxon>Aphidoidea</taxon>
        <taxon>Aphididae</taxon>
        <taxon>Sipha</taxon>
    </lineage>
</organism>
<sequence length="161" mass="18744">MCDEKQEQRINLKFLVKLKKTPIECYKLLQEAYGDNSLSCARVFEWCKRFSEGRESTEDDQRPGRPVTVSTPETVTKINQIVRADRRKSIRMISEAVNADKETVRKILHEELHMKKVCAKLVPKNLTPDQKLLRQQVCSDFLERLEEDSGLMKNIITCDET</sequence>
<evidence type="ECO:0000259" key="1">
    <source>
        <dbReference type="Pfam" id="PF17906"/>
    </source>
</evidence>
<dbReference type="GeneID" id="112685569"/>